<evidence type="ECO:0000259" key="23">
    <source>
        <dbReference type="SMART" id="SM00382"/>
    </source>
</evidence>
<evidence type="ECO:0000256" key="5">
    <source>
        <dbReference type="ARBA" id="ARBA00022490"/>
    </source>
</evidence>
<keyword evidence="17" id="KW-0966">Cell projection</keyword>
<organism evidence="24 25">
    <name type="scientific">Mola mola</name>
    <name type="common">Ocean sunfish</name>
    <name type="synonym">Tetraodon mola</name>
    <dbReference type="NCBI Taxonomy" id="94237"/>
    <lineage>
        <taxon>Eukaryota</taxon>
        <taxon>Metazoa</taxon>
        <taxon>Chordata</taxon>
        <taxon>Craniata</taxon>
        <taxon>Vertebrata</taxon>
        <taxon>Euteleostomi</taxon>
        <taxon>Actinopterygii</taxon>
        <taxon>Neopterygii</taxon>
        <taxon>Teleostei</taxon>
        <taxon>Neoteleostei</taxon>
        <taxon>Acanthomorphata</taxon>
        <taxon>Eupercaria</taxon>
        <taxon>Tetraodontiformes</taxon>
        <taxon>Molidae</taxon>
        <taxon>Mola</taxon>
    </lineage>
</organism>
<dbReference type="Pfam" id="PF17852">
    <property type="entry name" value="Dynein_AAA_lid"/>
    <property type="match status" value="1"/>
</dbReference>
<protein>
    <recommendedName>
        <fullName evidence="19">Dynein axonemal heavy chain 12</fullName>
    </recommendedName>
</protein>
<dbReference type="InterPro" id="IPR024743">
    <property type="entry name" value="Dynein_HC_stalk"/>
</dbReference>
<dbReference type="Pfam" id="PF12780">
    <property type="entry name" value="AAA_8"/>
    <property type="match status" value="1"/>
</dbReference>
<dbReference type="InterPro" id="IPR035699">
    <property type="entry name" value="AAA_6"/>
</dbReference>
<evidence type="ECO:0000256" key="21">
    <source>
        <dbReference type="SAM" id="MobiDB-lite"/>
    </source>
</evidence>
<evidence type="ECO:0000256" key="7">
    <source>
        <dbReference type="ARBA" id="ARBA00022737"/>
    </source>
</evidence>
<evidence type="ECO:0000256" key="6">
    <source>
        <dbReference type="ARBA" id="ARBA00022701"/>
    </source>
</evidence>
<dbReference type="InterPro" id="IPR026983">
    <property type="entry name" value="DHC"/>
</dbReference>
<dbReference type="InterPro" id="IPR003593">
    <property type="entry name" value="AAA+_ATPase"/>
</dbReference>
<dbReference type="Gene3D" id="1.10.8.710">
    <property type="match status" value="1"/>
</dbReference>
<dbReference type="FunFam" id="1.20.920.30:FF:000002">
    <property type="entry name" value="Dynein axonemal heavy chain 3"/>
    <property type="match status" value="1"/>
</dbReference>
<accession>A0A3Q3W871</accession>
<name>A0A3Q3W871_MOLML</name>
<comment type="similarity">
    <text evidence="3">Belongs to the dynein heavy chain family.</text>
</comment>
<dbReference type="GO" id="GO:0008569">
    <property type="term" value="F:minus-end-directed microtubule motor activity"/>
    <property type="evidence" value="ECO:0007669"/>
    <property type="project" value="InterPro"/>
</dbReference>
<dbReference type="PANTHER" id="PTHR22878">
    <property type="entry name" value="DYNEIN HEAVY CHAIN 6, AXONEMAL-LIKE-RELATED"/>
    <property type="match status" value="1"/>
</dbReference>
<comment type="subunit">
    <text evidence="4">Consists of at least two heavy chains and a number of intermediate and light chains.</text>
</comment>
<evidence type="ECO:0000256" key="2">
    <source>
        <dbReference type="ARBA" id="ARBA00004430"/>
    </source>
</evidence>
<evidence type="ECO:0000256" key="13">
    <source>
        <dbReference type="ARBA" id="ARBA00023054"/>
    </source>
</evidence>
<feature type="domain" description="AAA+ ATPase" evidence="23">
    <location>
        <begin position="1916"/>
        <end position="2064"/>
    </location>
</feature>
<dbReference type="FunFam" id="1.10.8.720:FF:000001">
    <property type="entry name" value="dynein heavy chain 7, axonemal"/>
    <property type="match status" value="1"/>
</dbReference>
<keyword evidence="10" id="KW-0067">ATP-binding</keyword>
<evidence type="ECO:0000256" key="4">
    <source>
        <dbReference type="ARBA" id="ARBA00011655"/>
    </source>
</evidence>
<dbReference type="SMART" id="SM00382">
    <property type="entry name" value="AAA"/>
    <property type="match status" value="3"/>
</dbReference>
<evidence type="ECO:0000256" key="3">
    <source>
        <dbReference type="ARBA" id="ARBA00008887"/>
    </source>
</evidence>
<dbReference type="Gene3D" id="3.40.50.300">
    <property type="entry name" value="P-loop containing nucleotide triphosphate hydrolases"/>
    <property type="match status" value="5"/>
</dbReference>
<dbReference type="FunFam" id="3.10.490.20:FF:000001">
    <property type="entry name" value="dynein heavy chain 7, axonemal"/>
    <property type="match status" value="1"/>
</dbReference>
<keyword evidence="16" id="KW-0206">Cytoskeleton</keyword>
<dbReference type="InterPro" id="IPR013602">
    <property type="entry name" value="Dynein_heavy_linker"/>
</dbReference>
<dbReference type="Pfam" id="PF17857">
    <property type="entry name" value="AAA_lid_1"/>
    <property type="match status" value="1"/>
</dbReference>
<comment type="subcellular location">
    <subcellularLocation>
        <location evidence="1">Cell projection</location>
        <location evidence="1">Cilium</location>
        <location evidence="1">Flagellum</location>
    </subcellularLocation>
    <subcellularLocation>
        <location evidence="2">Cytoplasm</location>
        <location evidence="2">Cytoskeleton</location>
        <location evidence="2">Cilium axoneme</location>
    </subcellularLocation>
</comment>
<dbReference type="InterPro" id="IPR042228">
    <property type="entry name" value="Dynein_linker_3"/>
</dbReference>
<evidence type="ECO:0000313" key="24">
    <source>
        <dbReference type="Ensembl" id="ENSMMOP00000012771.1"/>
    </source>
</evidence>
<dbReference type="InterPro" id="IPR041589">
    <property type="entry name" value="DNAH3_AAA_lid_1"/>
</dbReference>
<dbReference type="GO" id="GO:0045505">
    <property type="term" value="F:dynein intermediate chain binding"/>
    <property type="evidence" value="ECO:0007669"/>
    <property type="project" value="InterPro"/>
</dbReference>
<dbReference type="Gene3D" id="1.20.920.20">
    <property type="match status" value="1"/>
</dbReference>
<dbReference type="FunFam" id="1.20.920.20:FF:000006">
    <property type="entry name" value="Dynein, axonemal, heavy chain 6"/>
    <property type="match status" value="1"/>
</dbReference>
<evidence type="ECO:0000256" key="17">
    <source>
        <dbReference type="ARBA" id="ARBA00023273"/>
    </source>
</evidence>
<feature type="chain" id="PRO_5018555670" description="Dynein axonemal heavy chain 12" evidence="22">
    <location>
        <begin position="23"/>
        <end position="3957"/>
    </location>
</feature>
<keyword evidence="6" id="KW-0493">Microtubule</keyword>
<keyword evidence="9" id="KW-0833">Ubl conjugation pathway</keyword>
<feature type="region of interest" description="Disordered" evidence="21">
    <location>
        <begin position="753"/>
        <end position="773"/>
    </location>
</feature>
<dbReference type="Gene3D" id="1.20.58.1120">
    <property type="match status" value="1"/>
</dbReference>
<dbReference type="STRING" id="94237.ENSMMOP00000012771"/>
<evidence type="ECO:0000256" key="1">
    <source>
        <dbReference type="ARBA" id="ARBA00004230"/>
    </source>
</evidence>
<dbReference type="FunFam" id="1.20.58.1120:FF:000005">
    <property type="entry name" value="Dynein, axonemal, heavy chain 12"/>
    <property type="match status" value="1"/>
</dbReference>
<keyword evidence="22" id="KW-0732">Signal</keyword>
<dbReference type="InterPro" id="IPR042219">
    <property type="entry name" value="AAA_lid_11_sf"/>
</dbReference>
<dbReference type="PANTHER" id="PTHR22878:SF70">
    <property type="entry name" value="DYNEIN HEAVY CHAIN 2, AXONEMAL"/>
    <property type="match status" value="1"/>
</dbReference>
<dbReference type="GO" id="GO:0031514">
    <property type="term" value="C:motile cilium"/>
    <property type="evidence" value="ECO:0007669"/>
    <property type="project" value="UniProtKB-SubCell"/>
</dbReference>
<keyword evidence="8" id="KW-0547">Nucleotide-binding</keyword>
<evidence type="ECO:0000256" key="18">
    <source>
        <dbReference type="ARBA" id="ARBA00057074"/>
    </source>
</evidence>
<dbReference type="InterPro" id="IPR041228">
    <property type="entry name" value="Dynein_C"/>
</dbReference>
<dbReference type="GO" id="GO:0005524">
    <property type="term" value="F:ATP binding"/>
    <property type="evidence" value="ECO:0007669"/>
    <property type="project" value="UniProtKB-KW"/>
</dbReference>
<dbReference type="Gene3D" id="3.10.490.20">
    <property type="match status" value="1"/>
</dbReference>
<feature type="coiled-coil region" evidence="20">
    <location>
        <begin position="2755"/>
        <end position="2806"/>
    </location>
</feature>
<dbReference type="Gene3D" id="1.20.1270.280">
    <property type="match status" value="1"/>
</dbReference>
<dbReference type="GO" id="GO:0005874">
    <property type="term" value="C:microtubule"/>
    <property type="evidence" value="ECO:0007669"/>
    <property type="project" value="UniProtKB-KW"/>
</dbReference>
<evidence type="ECO:0000256" key="12">
    <source>
        <dbReference type="ARBA" id="ARBA00023017"/>
    </source>
</evidence>
<dbReference type="Gene3D" id="1.10.8.720">
    <property type="entry name" value="Region D6 of dynein motor"/>
    <property type="match status" value="1"/>
</dbReference>
<comment type="function">
    <text evidence="18">Force generating protein of respiratory cilia. Produces force towards the minus ends of microtubules. Dynein has ATPase activity; the force-producing power stroke is thought to occur on release of ADP. Involved in sperm motility; implicated in sperm flagellar assembly.</text>
</comment>
<dbReference type="FunFam" id="3.40.50.300:FF:000362">
    <property type="entry name" value="Dynein, axonemal, heavy chain 6"/>
    <property type="match status" value="1"/>
</dbReference>
<dbReference type="InterPro" id="IPR042222">
    <property type="entry name" value="Dynein_2_N"/>
</dbReference>
<proteinExistence type="inferred from homology"/>
<dbReference type="GO" id="GO:0003341">
    <property type="term" value="P:cilium movement"/>
    <property type="evidence" value="ECO:0007669"/>
    <property type="project" value="UniProtKB-ARBA"/>
</dbReference>
<dbReference type="Pfam" id="PF08393">
    <property type="entry name" value="DHC_N2"/>
    <property type="match status" value="1"/>
</dbReference>
<dbReference type="Pfam" id="PF18199">
    <property type="entry name" value="Dynein_C"/>
    <property type="match status" value="1"/>
</dbReference>
<feature type="signal peptide" evidence="22">
    <location>
        <begin position="1"/>
        <end position="22"/>
    </location>
</feature>
<keyword evidence="5" id="KW-0963">Cytoplasm</keyword>
<dbReference type="InterPro" id="IPR041466">
    <property type="entry name" value="Dynein_AAA5_ext"/>
</dbReference>
<keyword evidence="14" id="KW-0969">Cilium</keyword>
<evidence type="ECO:0000256" key="9">
    <source>
        <dbReference type="ARBA" id="ARBA00022786"/>
    </source>
</evidence>
<dbReference type="FunFam" id="3.20.180.20:FF:000003">
    <property type="entry name" value="Dynein heavy chain 12, axonemal"/>
    <property type="match status" value="1"/>
</dbReference>
<evidence type="ECO:0000256" key="20">
    <source>
        <dbReference type="SAM" id="Coils"/>
    </source>
</evidence>
<feature type="domain" description="AAA+ ATPase" evidence="23">
    <location>
        <begin position="1281"/>
        <end position="1420"/>
    </location>
</feature>
<keyword evidence="15" id="KW-0505">Motor protein</keyword>
<dbReference type="FunFam" id="1.10.472.130:FF:000011">
    <property type="entry name" value="dynein heavy chain 12, axonemal"/>
    <property type="match status" value="1"/>
</dbReference>
<evidence type="ECO:0000256" key="14">
    <source>
        <dbReference type="ARBA" id="ARBA00023069"/>
    </source>
</evidence>
<dbReference type="GO" id="GO:0005858">
    <property type="term" value="C:axonemal dynein complex"/>
    <property type="evidence" value="ECO:0007669"/>
    <property type="project" value="UniProtKB-ARBA"/>
</dbReference>
<dbReference type="InterPro" id="IPR024317">
    <property type="entry name" value="Dynein_heavy_chain_D4_dom"/>
</dbReference>
<dbReference type="InterPro" id="IPR041658">
    <property type="entry name" value="AAA_lid_11"/>
</dbReference>
<sequence>MVSCLKCIQFLKSLFLLPHVSLYLLYPLPGFSPLITESAKPPVRTPPEVNFHHSECGAPLFTLENAGFQQCVSKLTNYMQKITQSQRASLLEGLKRHAVSLQPNDTTPDFSQRGPESEATFMSLKRCVERRTIATIPQDWLDSINARIPPHLKMSPDSEKLMEELIQEVTDDFHNVMVKDIGIFSVRNVFKELQEVRLILEQAPTWHDRFIRNSKIIKANLHILHPIMKTVLEIGYTTFTPPVDFSICRTSGPVHCNSLRQKIAAECKKTEEHIMRKWFPQILHVLTTKETLSRVEEKKLDSFFKCASTLISNQLKSLLQTSVEEFVSLFEPSNCHLMPIFRMALTFEDEKMEIYPTLQDLEADVHDIVNVITNTLQGVQTIDSWQGQATPSFVDVKVADRILDWAHNILKTTVCKNLEEPNKHFRHYVDKYAWLVNGTALAQVEKFMEEEHSFEEYAKFRGLSAGILGLQTRAYFTMICLDCGELKLGLANKAKSYAELLLNKLATSHREQNLQICTEFETIKRIALKVPEDTDDMTEISDYVDISKSKGVVELNEKIKVTYFRQSYLLDVHIFEPEDLELNSNVFLWPQKIIHIFELSDEMMQNAKQKGEKELLAKGERMTELLEDLRHRNEDFEQCAELDMIQQYVADIRAFQKYLLDAEQAIFIIHKEEKFYQFEQTQYPEFKVLKDSTELYQKLFGFILNWQRTETRWMDGCFQDLDGESVEGKVDEFFREIYKMLKFFQQRQNKAEQGMEKTAVSTRPQPSEDDPKKQEIPTILLCSTVMEQIKEFKSHIPAVSILCNPSIRSRHWEQMSKIAGYDLNPDSGTTLRKILNQNLTPYLEEFESISAAASKESSVEKAMQTMVHVWDDISFQHQLYKETGVSILNMGAVDEIQTLLDDQIVKTQTMRGSPFVKPFEDEIKQWEEQLLLIQETIDEWLKVQAQWVYLEPIFSSQDIRKQIPEEGQLFQTVDKNWKEIMSHCVKDPKVILPATSMPGLLQKLQDSNNLLEKIMKGLNAYLEKKRLFFPRFFFLSNDEMLEILSETKDPLRVQPHLKKCFEGISKLDFLPCLDIQAMYSSEGERVELIEHISTSEAKGAVEKWLVQVEDMMIRSVRDVVARSRLAYAETKRSQWVKEWSGQAVLCTSQIFWTFEVHEAIRAEENGLKYYYQKLQDQLNDIVEMVRGKLPKQTRITLGALVTIDVHARDVIMDLIENGVSSETDFQWLAQLRYYWSNDNVRVRIINCDVKYAYEYLGNSPRLVITPLTDRCYRTLIGAFYQNLGGAPEGPAGTGKTETTKDLAKALAVQCVVFNCSDGLDYLAMGKFFKGLASSGAWACFDEFNRIELEVLSVVAQQVLCIQRAVEQKVEFFDFEGTMLKLNPNCFVSITMNPGYAGRSELPDNLKVLFRTVAMMVPNYALIAEISLYSYGFLNAKPLSIKIVMTYRLCSEQLSSQAHYDYGMRAVKAVLVAAGNLKLKHPDENEDILILRSVKDVNEPKFLSHDIPLFNGITSDLFPGITLPKADYGLFLRAAEECCTNHNIQPTQFFQQKMIQTYEMMIVRHGFMLVGEPFAAKTTVLHVLADTLTLMNERGYGEEQKVIYRTVNPKAITMGQLFGQFDPVSHEWTDGIVANTFREFASADTPDRKWVVFDGPIDTLWIESMNTVLDDNKKLCLMSGEIIQMSTQMSLIFETMDLSQASPATVSRCGIIFMEPVQLGWEPFVISWMNTLPDDLQNSENRDILLELFHWLLPPALTVIRKHCRVIVSTSTGNFVMSLCRLFEMLIIEPVESLPGNKNIRTWIMAAFAFSMVWSVGGCCDAESREKFNEFFREIMSGKSEDHPIPASVGRWECQMDEAGLVYDYFYEFKGKGNWIHWKDSMKNVNLGDKNTKVQDIIVPTIDTIRYSYLMDLCISNGVPLLFVGPTGTGKSVYVKEKLMNNLDKNRYLPFFINFSARTSANQTQNIIMSRLDKRRKGVFGPPVGKNCVVFVDDMNMPALEEFGAQPPVELLRQFIDHGNWYDLNDTSKISLVDIQLIAAMGPPGGGRNAVTSRFLRHFNIVSINAFSDDTMVCIFSSVMDFYLKNNGFPREYFTVGRQIVTATMEVYKKAMANLLPTPAKSHYTFNLRDFSRVIQGCLLLKQESLENKSTMVRLFVHEVFRVYYDRLVDDKDQAWLYRLMSDILKKHFDESFDKVFDHLKQGTKLVEEDMRNLLFGDYMDPDAEDDERLYAEVPSMESFSDVAQSCLEEYNQMHKNRMDLVIFRYVLEHLSRISRVLKQPGGNALLVGVGGSGRQSITRLATSMAHMTLFQPEISKSYGMTEWRDDLKMLLKNAGVKGQKTVFLLTDTQIKDEAFLEDVDSVLNTGEVPNLFSVEEKQEIMETVRPVAQGGDKNLELSSLTLFAFFVARCRENLHIVVAFSPIGDAFRKRLRQFPSLINCCTIDCLSFVPSYPEIISKEREEELYALERVANSFLESLDMSENDRKEVIPICKTFHTSAEMLSHRFLTELGRHNYVTPASYLELIAAFRLLLTEKRDTVMKAKQRYTNGLDKLAFAESQVGTMKKELIDLQPKLEQAKIENTNIMKVIEKESVEVEAKSKVVRVDEEAATIKAKEAQALKDECESELAEAIPALEGALSALDTLKPADVSIVKSMKNPPSGVKLVMSAVCVMKEIKPNRVADPKTGKKILDYWGPSLKLLGDMNFLADLKTYDKDNIPVILWQKPPRQQRACASGLKQWKCMTEWQRCCVVAPKKANLAEAEESLAATMALLEEKRAELKEVEDRLASLQKTFDEKTEEKAKLEFQVDLCARKLERAEKLIGGLGGEKTRWSQAADDLHNTYDNLTGDVLISAGVIAYLGAFTAGFRQECTKSWTSLCKSKNIPSSEDFALSNTLGDPIKIRGWNIAGLPSDSFSVDNGVIVSNSRRWPLMIDPQGQANKWVKNSEKDNNLSVIKLTDGDYMRILENCIQFGTPLLLENVGEELDPSLEPLLLKQTFKQGGVDCIRLGESVIEYSYNFRFYITTKLRNPHYLPELATKVSLLNFMITPEGLEDQLLGTVVAKERPDQEEQRNALILQSDANKRQLKEIEDKILETLQSSEGNILEDESAIQILDSAKIMSIEITKKQEIAEKTEISIAESREGYRPVAKQSSTLFFTIADLTNIDPMYQYSLSWFVNLYIKAIQTSTKSKILERRIKNLIEHFTYSLYSNVCRSLFEKDKLLFSFLLCCNLLLSKGAIEYPDFMFLLTGGVGLQNTTPNPDPSWLQDKSWDEICRASELPGLQAFINSPGDFKPIYDSKEPYNAPLPSPWCEQLNDLQKMIIFRCVRPDKIVPAVTKFVMTTLGKKFVQPPPFDLSQSYKDSNSTIPLVFVLSPGADPMDSLLKFASDNHMGSAKFQAISLGQGQGPIAAKMISTAMQDGTWVCLQNCHLAVSWMSTLEKTCEDFTPETCHQDFRLWLTSYPSPKFPVTILQNGVKMTNEPPTGIRLNLLQSYISDPVSDENFFNNCVTKELIWEKLLYGLCFFHALVQERRKFGPLGWNIPYGFNESDLRISIRQLQLFINEYDEVPFEALTYLTGECNYGGRVTDMWDRRLLLTILADFYNKDIIETIDYPLSPSGEYCAPPKSKYEEYIDFIKALPVFEDPEVFGMHENVDISKDLQQTKLLFDSLLLTQGGGATGAASSGSDNTLYDIINDILNKLPSNFDTEAALLKFPVIYEESMNTVLVQEMESYNMLCNIIRMSLQNLQKAIKGLVVMDAELEAVANSLIVGKVPAKWAKRSYPSLKPLGSYITDFLARLKFLQDWYDIGKPSVFWLPGFYFTQAFLTGAMQNYARKYHLPIDLLSFDFEVLPIEESDASPEDGVYVNGIFLDGARWDKESGVLAEQHSKILFDLMPIIWIKPSKKIYVCPLYKTSERKGTLSTTGHSTNFVISMMLPTSRVPQHWIKRGVATLCQLDD</sequence>
<keyword evidence="11" id="KW-0282">Flagellum</keyword>
<feature type="domain" description="AAA+ ATPase" evidence="23">
    <location>
        <begin position="1562"/>
        <end position="1788"/>
    </location>
</feature>
<dbReference type="FunFam" id="1.20.140.100:FF:000004">
    <property type="entry name" value="Dynein axonemal heavy chain 6"/>
    <property type="match status" value="1"/>
</dbReference>
<dbReference type="Gene3D" id="1.10.8.1220">
    <property type="match status" value="1"/>
</dbReference>
<keyword evidence="25" id="KW-1185">Reference proteome</keyword>
<dbReference type="Pfam" id="PF12781">
    <property type="entry name" value="AAA_9"/>
    <property type="match status" value="1"/>
</dbReference>
<dbReference type="InterPro" id="IPR043160">
    <property type="entry name" value="Dynein_C_barrel"/>
</dbReference>
<dbReference type="Proteomes" id="UP000261620">
    <property type="component" value="Unplaced"/>
</dbReference>
<dbReference type="Pfam" id="PF18198">
    <property type="entry name" value="AAA_lid_11"/>
    <property type="match status" value="1"/>
</dbReference>
<keyword evidence="12" id="KW-0243">Dynein</keyword>
<dbReference type="FunFam" id="3.40.50.300:FF:000223">
    <property type="entry name" value="Dynein heavy chain 3, axonemal"/>
    <property type="match status" value="1"/>
</dbReference>
<dbReference type="InterPro" id="IPR004273">
    <property type="entry name" value="Dynein_heavy_D6_P-loop"/>
</dbReference>
<dbReference type="InterPro" id="IPR027417">
    <property type="entry name" value="P-loop_NTPase"/>
</dbReference>
<dbReference type="Gene3D" id="1.10.287.2620">
    <property type="match status" value="1"/>
</dbReference>
<dbReference type="FunFam" id="1.10.8.1220:FF:000001">
    <property type="entry name" value="Dynein axonemal heavy chain 5"/>
    <property type="match status" value="1"/>
</dbReference>
<dbReference type="FunFam" id="1.10.8.710:FF:000004">
    <property type="entry name" value="Dynein axonemal heavy chain 6"/>
    <property type="match status" value="1"/>
</dbReference>
<dbReference type="FunFam" id="3.40.50.300:FF:002141">
    <property type="entry name" value="Dynein heavy chain"/>
    <property type="match status" value="1"/>
</dbReference>
<dbReference type="InterPro" id="IPR043157">
    <property type="entry name" value="Dynein_AAA1S"/>
</dbReference>
<evidence type="ECO:0000256" key="16">
    <source>
        <dbReference type="ARBA" id="ARBA00023212"/>
    </source>
</evidence>
<dbReference type="Gene3D" id="1.20.140.100">
    <property type="entry name" value="Dynein heavy chain, N-terminal domain 2"/>
    <property type="match status" value="1"/>
</dbReference>
<evidence type="ECO:0000256" key="8">
    <source>
        <dbReference type="ARBA" id="ARBA00022741"/>
    </source>
</evidence>
<dbReference type="Pfam" id="PF12774">
    <property type="entry name" value="AAA_6"/>
    <property type="match status" value="1"/>
</dbReference>
<dbReference type="Gene3D" id="1.20.920.30">
    <property type="match status" value="1"/>
</dbReference>
<evidence type="ECO:0000256" key="22">
    <source>
        <dbReference type="SAM" id="SignalP"/>
    </source>
</evidence>
<dbReference type="OMA" id="CIEWQRY"/>
<dbReference type="Pfam" id="PF12777">
    <property type="entry name" value="MT"/>
    <property type="match status" value="1"/>
</dbReference>
<dbReference type="Pfam" id="PF12775">
    <property type="entry name" value="AAA_7"/>
    <property type="match status" value="1"/>
</dbReference>
<dbReference type="Ensembl" id="ENSMMOT00000012982.1">
    <property type="protein sequence ID" value="ENSMMOP00000012771.1"/>
    <property type="gene ID" value="ENSMMOG00000009800.1"/>
</dbReference>
<reference evidence="24" key="1">
    <citation type="submission" date="2025-08" db="UniProtKB">
        <authorList>
            <consortium name="Ensembl"/>
        </authorList>
    </citation>
    <scope>IDENTIFICATION</scope>
</reference>
<dbReference type="InterPro" id="IPR035706">
    <property type="entry name" value="AAA_9"/>
</dbReference>
<dbReference type="Gene3D" id="6.10.140.1060">
    <property type="match status" value="1"/>
</dbReference>
<dbReference type="GO" id="GO:0051959">
    <property type="term" value="F:dynein light intermediate chain binding"/>
    <property type="evidence" value="ECO:0007669"/>
    <property type="project" value="InterPro"/>
</dbReference>
<evidence type="ECO:0000256" key="19">
    <source>
        <dbReference type="ARBA" id="ARBA00069442"/>
    </source>
</evidence>
<evidence type="ECO:0000256" key="15">
    <source>
        <dbReference type="ARBA" id="ARBA00023175"/>
    </source>
</evidence>
<dbReference type="FunFam" id="1.20.1270.280:FF:000001">
    <property type="entry name" value="dynein heavy chain 7, axonemal"/>
    <property type="match status" value="1"/>
</dbReference>
<evidence type="ECO:0000256" key="10">
    <source>
        <dbReference type="ARBA" id="ARBA00022840"/>
    </source>
</evidence>
<dbReference type="FunFam" id="3.40.50.300:FF:005585">
    <property type="entry name" value="Predicted protein"/>
    <property type="match status" value="1"/>
</dbReference>
<dbReference type="SUPFAM" id="SSF52540">
    <property type="entry name" value="P-loop containing nucleoside triphosphate hydrolases"/>
    <property type="match status" value="4"/>
</dbReference>
<evidence type="ECO:0000256" key="11">
    <source>
        <dbReference type="ARBA" id="ARBA00022846"/>
    </source>
</evidence>
<dbReference type="FunFam" id="3.40.50.300:FF:000044">
    <property type="entry name" value="Dynein heavy chain 5, axonemal"/>
    <property type="match status" value="1"/>
</dbReference>
<dbReference type="CDD" id="cd00009">
    <property type="entry name" value="AAA"/>
    <property type="match status" value="1"/>
</dbReference>
<keyword evidence="13 20" id="KW-0175">Coiled coil</keyword>
<evidence type="ECO:0000313" key="25">
    <source>
        <dbReference type="Proteomes" id="UP000261620"/>
    </source>
</evidence>
<dbReference type="FunFam" id="1.10.287.2620:FF:000002">
    <property type="entry name" value="Dynein heavy chain 2, axonemal"/>
    <property type="match status" value="1"/>
</dbReference>
<keyword evidence="7" id="KW-0677">Repeat</keyword>
<dbReference type="Pfam" id="PF03028">
    <property type="entry name" value="Dynein_heavy"/>
    <property type="match status" value="1"/>
</dbReference>
<dbReference type="Gene3D" id="3.20.180.20">
    <property type="entry name" value="Dynein heavy chain, N-terminal domain 2"/>
    <property type="match status" value="1"/>
</dbReference>
<reference evidence="24" key="2">
    <citation type="submission" date="2025-09" db="UniProtKB">
        <authorList>
            <consortium name="Ensembl"/>
        </authorList>
    </citation>
    <scope>IDENTIFICATION</scope>
</reference>
<dbReference type="Gene3D" id="1.10.472.130">
    <property type="match status" value="1"/>
</dbReference>
<dbReference type="FunFam" id="3.40.50.300:FF:001112">
    <property type="entry name" value="Dynein heavy chain 12, axonemal"/>
    <property type="match status" value="1"/>
</dbReference>